<evidence type="ECO:0000256" key="5">
    <source>
        <dbReference type="ARBA" id="ARBA00022597"/>
    </source>
</evidence>
<keyword evidence="6 9" id="KW-0812">Transmembrane</keyword>
<comment type="similarity">
    <text evidence="2 10">Belongs to the binding-protein-dependent transport system permease family. MalFG subfamily.</text>
</comment>
<dbReference type="AlphaFoldDB" id="A0A9D9EMV9"/>
<feature type="transmembrane region" description="Helical" evidence="9">
    <location>
        <begin position="409"/>
        <end position="429"/>
    </location>
</feature>
<proteinExistence type="inferred from homology"/>
<evidence type="ECO:0000256" key="1">
    <source>
        <dbReference type="ARBA" id="ARBA00004651"/>
    </source>
</evidence>
<dbReference type="SUPFAM" id="SSF161098">
    <property type="entry name" value="MetI-like"/>
    <property type="match status" value="1"/>
</dbReference>
<feature type="domain" description="ABC transmembrane type-1" evidence="11">
    <location>
        <begin position="206"/>
        <end position="430"/>
    </location>
</feature>
<feature type="transmembrane region" description="Helical" evidence="9">
    <location>
        <begin position="136"/>
        <end position="159"/>
    </location>
</feature>
<evidence type="ECO:0000313" key="13">
    <source>
        <dbReference type="Proteomes" id="UP000823616"/>
    </source>
</evidence>
<dbReference type="Pfam" id="PF00528">
    <property type="entry name" value="BPD_transp_1"/>
    <property type="match status" value="1"/>
</dbReference>
<evidence type="ECO:0000256" key="4">
    <source>
        <dbReference type="ARBA" id="ARBA00022475"/>
    </source>
</evidence>
<evidence type="ECO:0000256" key="9">
    <source>
        <dbReference type="RuleBase" id="RU363032"/>
    </source>
</evidence>
<protein>
    <recommendedName>
        <fullName evidence="10">Maltose/maltodextrin transport system permease protein</fullName>
    </recommendedName>
</protein>
<dbReference type="GO" id="GO:0042956">
    <property type="term" value="P:maltodextrin transmembrane transport"/>
    <property type="evidence" value="ECO:0007669"/>
    <property type="project" value="TreeGrafter"/>
</dbReference>
<dbReference type="Proteomes" id="UP000823616">
    <property type="component" value="Unassembled WGS sequence"/>
</dbReference>
<evidence type="ECO:0000256" key="7">
    <source>
        <dbReference type="ARBA" id="ARBA00022989"/>
    </source>
</evidence>
<feature type="transmembrane region" description="Helical" evidence="9">
    <location>
        <begin position="340"/>
        <end position="361"/>
    </location>
</feature>
<feature type="transmembrane region" description="Helical" evidence="9">
    <location>
        <begin position="241"/>
        <end position="261"/>
    </location>
</feature>
<gene>
    <name evidence="12" type="ORF">IAA96_04735</name>
</gene>
<dbReference type="CDD" id="cd06261">
    <property type="entry name" value="TM_PBP2"/>
    <property type="match status" value="1"/>
</dbReference>
<reference evidence="12" key="1">
    <citation type="submission" date="2020-10" db="EMBL/GenBank/DDBJ databases">
        <authorList>
            <person name="Gilroy R."/>
        </authorList>
    </citation>
    <scope>NUCLEOTIDE SEQUENCE</scope>
    <source>
        <strain evidence="12">B3-4054</strain>
    </source>
</reference>
<organism evidence="12 13">
    <name type="scientific">Candidatus Avitreponema avistercoris</name>
    <dbReference type="NCBI Taxonomy" id="2840705"/>
    <lineage>
        <taxon>Bacteria</taxon>
        <taxon>Pseudomonadati</taxon>
        <taxon>Spirochaetota</taxon>
        <taxon>Spirochaetia</taxon>
        <taxon>Spirochaetales</taxon>
        <taxon>Candidatus Avitreponema</taxon>
    </lineage>
</organism>
<feature type="transmembrane region" description="Helical" evidence="9">
    <location>
        <begin position="80"/>
        <end position="104"/>
    </location>
</feature>
<feature type="transmembrane region" description="Helical" evidence="9">
    <location>
        <begin position="39"/>
        <end position="60"/>
    </location>
</feature>
<evidence type="ECO:0000259" key="11">
    <source>
        <dbReference type="PROSITE" id="PS50928"/>
    </source>
</evidence>
<feature type="transmembrane region" description="Helical" evidence="9">
    <location>
        <begin position="206"/>
        <end position="229"/>
    </location>
</feature>
<dbReference type="Gene3D" id="1.10.3720.10">
    <property type="entry name" value="MetI-like"/>
    <property type="match status" value="1"/>
</dbReference>
<comment type="function">
    <text evidence="10">Part of the ABC transporter complex MalEFGK involved in maltose/maltodextrin import. Probably responsible for the translocation of the substrate across the membrane.</text>
</comment>
<evidence type="ECO:0000256" key="2">
    <source>
        <dbReference type="ARBA" id="ARBA00009047"/>
    </source>
</evidence>
<feature type="transmembrane region" description="Helical" evidence="9">
    <location>
        <begin position="297"/>
        <end position="319"/>
    </location>
</feature>
<dbReference type="PANTHER" id="PTHR47314">
    <property type="entry name" value="MALTOSE/MALTODEXTRIN TRANSPORT SYSTEM PERMEASE PROTEIN MALF"/>
    <property type="match status" value="1"/>
</dbReference>
<sequence length="442" mass="48824">MEKKHLSLDGSDLPKVKRAACAFMGMGHILYLKDYIKGVFFAVIEVLFLGLLPLVVVKVHDLITLGDPSPAGTPITQKDHSIFMLVDGILILSIVAIFAVMYFLSVRSATGGYTEYCQRKKHITTKDSLSQITGKAFPIFGLAPAFLLIVFLVIVPLIFSACVAFTNYSSPGHIPPNNTVDWVGFQNFVDLMGGSATWTQGFVRVAIWNLIWAVMATATCYFGGLIIAVLLKEINFKIAPIFRMIFILPYAVPSVISMLVWQNLLNGTFGIVNRTLADLGIISTAIPWLSDPMFARVTLILINLWAGFGYFMLLTMGTMTAISDDMYEAARIDGASRFQILRHITLPLVMYQTMPLIIMSFTHNINNFGAVFFLTGGAPEVADSTITGAGATDLLITWIYKLTVNLLKYNYASVIAVIIFLVLTPFAIFNFRRTKAYKEGTV</sequence>
<evidence type="ECO:0000256" key="10">
    <source>
        <dbReference type="RuleBase" id="RU367050"/>
    </source>
</evidence>
<evidence type="ECO:0000256" key="3">
    <source>
        <dbReference type="ARBA" id="ARBA00022448"/>
    </source>
</evidence>
<dbReference type="GO" id="GO:1990060">
    <property type="term" value="C:maltose transport complex"/>
    <property type="evidence" value="ECO:0007669"/>
    <property type="project" value="TreeGrafter"/>
</dbReference>
<keyword evidence="7 9" id="KW-1133">Transmembrane helix</keyword>
<keyword evidence="8 9" id="KW-0472">Membrane</keyword>
<dbReference type="InterPro" id="IPR035906">
    <property type="entry name" value="MetI-like_sf"/>
</dbReference>
<comment type="subcellular location">
    <subcellularLocation>
        <location evidence="1 9">Cell membrane</location>
        <topology evidence="1 9">Multi-pass membrane protein</topology>
    </subcellularLocation>
</comment>
<dbReference type="PROSITE" id="PS50928">
    <property type="entry name" value="ABC_TM1"/>
    <property type="match status" value="1"/>
</dbReference>
<evidence type="ECO:0000313" key="12">
    <source>
        <dbReference type="EMBL" id="MBO8450394.1"/>
    </source>
</evidence>
<name>A0A9D9EMV9_9SPIR</name>
<evidence type="ECO:0000256" key="6">
    <source>
        <dbReference type="ARBA" id="ARBA00022692"/>
    </source>
</evidence>
<accession>A0A9D9EMV9</accession>
<comment type="caution">
    <text evidence="12">The sequence shown here is derived from an EMBL/GenBank/DDBJ whole genome shotgun (WGS) entry which is preliminary data.</text>
</comment>
<dbReference type="InterPro" id="IPR000515">
    <property type="entry name" value="MetI-like"/>
</dbReference>
<dbReference type="GO" id="GO:0015423">
    <property type="term" value="F:ABC-type maltose transporter activity"/>
    <property type="evidence" value="ECO:0007669"/>
    <property type="project" value="TreeGrafter"/>
</dbReference>
<keyword evidence="5 10" id="KW-0762">Sugar transport</keyword>
<dbReference type="SUPFAM" id="SSF160964">
    <property type="entry name" value="MalF N-terminal region-like"/>
    <property type="match status" value="1"/>
</dbReference>
<keyword evidence="4 10" id="KW-1003">Cell membrane</keyword>
<dbReference type="EMBL" id="JADIMS010000079">
    <property type="protein sequence ID" value="MBO8450394.1"/>
    <property type="molecule type" value="Genomic_DNA"/>
</dbReference>
<reference evidence="12" key="2">
    <citation type="journal article" date="2021" name="PeerJ">
        <title>Extensive microbial diversity within the chicken gut microbiome revealed by metagenomics and culture.</title>
        <authorList>
            <person name="Gilroy R."/>
            <person name="Ravi A."/>
            <person name="Getino M."/>
            <person name="Pursley I."/>
            <person name="Horton D.L."/>
            <person name="Alikhan N.F."/>
            <person name="Baker D."/>
            <person name="Gharbi K."/>
            <person name="Hall N."/>
            <person name="Watson M."/>
            <person name="Adriaenssens E.M."/>
            <person name="Foster-Nyarko E."/>
            <person name="Jarju S."/>
            <person name="Secka A."/>
            <person name="Antonio M."/>
            <person name="Oren A."/>
            <person name="Chaudhuri R.R."/>
            <person name="La Ragione R."/>
            <person name="Hildebrand F."/>
            <person name="Pallen M.J."/>
        </authorList>
    </citation>
    <scope>NUCLEOTIDE SEQUENCE</scope>
    <source>
        <strain evidence="12">B3-4054</strain>
    </source>
</reference>
<evidence type="ECO:0000256" key="8">
    <source>
        <dbReference type="ARBA" id="ARBA00023136"/>
    </source>
</evidence>
<keyword evidence="3 9" id="KW-0813">Transport</keyword>
<dbReference type="PANTHER" id="PTHR47314:SF1">
    <property type="entry name" value="MALTOSE_MALTODEXTRIN TRANSPORT SYSTEM PERMEASE PROTEIN MALF"/>
    <property type="match status" value="1"/>
</dbReference>